<organism evidence="1 2">
    <name type="scientific">Lysinibacillus agricola</name>
    <dbReference type="NCBI Taxonomy" id="2590012"/>
    <lineage>
        <taxon>Bacteria</taxon>
        <taxon>Bacillati</taxon>
        <taxon>Bacillota</taxon>
        <taxon>Bacilli</taxon>
        <taxon>Bacillales</taxon>
        <taxon>Bacillaceae</taxon>
        <taxon>Lysinibacillus</taxon>
    </lineage>
</organism>
<reference evidence="1 2" key="1">
    <citation type="submission" date="2020-01" db="EMBL/GenBank/DDBJ databases">
        <authorList>
            <person name="Liu G."/>
            <person name="Liu B."/>
        </authorList>
    </citation>
    <scope>NUCLEOTIDE SEQUENCE [LARGE SCALE GENOMIC DNA]</scope>
    <source>
        <strain evidence="1 2">FJAT-51161</strain>
    </source>
</reference>
<name>A0ABX7ALK3_9BACI</name>
<keyword evidence="2" id="KW-1185">Reference proteome</keyword>
<dbReference type="InterPro" id="IPR036397">
    <property type="entry name" value="RNaseH_sf"/>
</dbReference>
<protein>
    <submittedName>
        <fullName evidence="1">Reverse transcriptase-like protein</fullName>
    </submittedName>
</protein>
<sequence>MIKIYTDSSYKDGSSTHHYFVMKGNRRIKRRTFIGFDESSMKAEATTIIKALQMVLKKEWKGVTVYTDSLTTVFGVKHDKFNNEDFRYIAHLLKVTNSKIQWKNRRHYRIKLADTECRKMMKTKLRRVV</sequence>
<proteinExistence type="predicted"/>
<evidence type="ECO:0000313" key="2">
    <source>
        <dbReference type="Proteomes" id="UP000596049"/>
    </source>
</evidence>
<dbReference type="Gene3D" id="3.30.420.10">
    <property type="entry name" value="Ribonuclease H-like superfamily/Ribonuclease H"/>
    <property type="match status" value="1"/>
</dbReference>
<dbReference type="SUPFAM" id="SSF53098">
    <property type="entry name" value="Ribonuclease H-like"/>
    <property type="match status" value="1"/>
</dbReference>
<dbReference type="EMBL" id="CP067341">
    <property type="protein sequence ID" value="QQP10770.1"/>
    <property type="molecule type" value="Genomic_DNA"/>
</dbReference>
<accession>A0ABX7ALK3</accession>
<gene>
    <name evidence="1" type="ORF">FJQ98_16110</name>
</gene>
<dbReference type="InterPro" id="IPR012337">
    <property type="entry name" value="RNaseH-like_sf"/>
</dbReference>
<dbReference type="RefSeq" id="WP_053595757.1">
    <property type="nucleotide sequence ID" value="NZ_CP067341.1"/>
</dbReference>
<evidence type="ECO:0000313" key="1">
    <source>
        <dbReference type="EMBL" id="QQP10770.1"/>
    </source>
</evidence>
<dbReference type="Proteomes" id="UP000596049">
    <property type="component" value="Chromosome"/>
</dbReference>